<dbReference type="AlphaFoldDB" id="A0A0A8XNH3"/>
<accession>A0A0A8XNH3</accession>
<organism evidence="1">
    <name type="scientific">Arundo donax</name>
    <name type="common">Giant reed</name>
    <name type="synonym">Donax arundinaceus</name>
    <dbReference type="NCBI Taxonomy" id="35708"/>
    <lineage>
        <taxon>Eukaryota</taxon>
        <taxon>Viridiplantae</taxon>
        <taxon>Streptophyta</taxon>
        <taxon>Embryophyta</taxon>
        <taxon>Tracheophyta</taxon>
        <taxon>Spermatophyta</taxon>
        <taxon>Magnoliopsida</taxon>
        <taxon>Liliopsida</taxon>
        <taxon>Poales</taxon>
        <taxon>Poaceae</taxon>
        <taxon>PACMAD clade</taxon>
        <taxon>Arundinoideae</taxon>
        <taxon>Arundineae</taxon>
        <taxon>Arundo</taxon>
    </lineage>
</organism>
<dbReference type="EMBL" id="GBRH01283009">
    <property type="protein sequence ID" value="JAD14886.1"/>
    <property type="molecule type" value="Transcribed_RNA"/>
</dbReference>
<name>A0A0A8XNH3_ARUDO</name>
<reference evidence="1" key="1">
    <citation type="submission" date="2014-09" db="EMBL/GenBank/DDBJ databases">
        <authorList>
            <person name="Magalhaes I.L.F."/>
            <person name="Oliveira U."/>
            <person name="Santos F.R."/>
            <person name="Vidigal T.H.D.A."/>
            <person name="Brescovit A.D."/>
            <person name="Santos A.J."/>
        </authorList>
    </citation>
    <scope>NUCLEOTIDE SEQUENCE</scope>
    <source>
        <tissue evidence="1">Shoot tissue taken approximately 20 cm above the soil surface</tissue>
    </source>
</reference>
<proteinExistence type="predicted"/>
<evidence type="ECO:0000313" key="1">
    <source>
        <dbReference type="EMBL" id="JAD14886.1"/>
    </source>
</evidence>
<reference evidence="1" key="2">
    <citation type="journal article" date="2015" name="Data Brief">
        <title>Shoot transcriptome of the giant reed, Arundo donax.</title>
        <authorList>
            <person name="Barrero R.A."/>
            <person name="Guerrero F.D."/>
            <person name="Moolhuijzen P."/>
            <person name="Goolsby J.A."/>
            <person name="Tidwell J."/>
            <person name="Bellgard S.E."/>
            <person name="Bellgard M.I."/>
        </authorList>
    </citation>
    <scope>NUCLEOTIDE SEQUENCE</scope>
    <source>
        <tissue evidence="1">Shoot tissue taken approximately 20 cm above the soil surface</tissue>
    </source>
</reference>
<protein>
    <submittedName>
        <fullName evidence="1">Uncharacterized protein</fullName>
    </submittedName>
</protein>
<sequence length="101" mass="11097">MVSDNLQRWYLIERAGVLHHRLKLINPYHEVLPKSGYVTSGDLGKELHAMHNAALGVGATGDHRSQTSLGNHPLEAWGFDLYLRRSGDTAGEDQVDASGGY</sequence>